<feature type="transmembrane region" description="Helical" evidence="7">
    <location>
        <begin position="64"/>
        <end position="84"/>
    </location>
</feature>
<dbReference type="PANTHER" id="PTHR23513">
    <property type="entry name" value="INTEGRAL MEMBRANE EFFLUX PROTEIN-RELATED"/>
    <property type="match status" value="1"/>
</dbReference>
<dbReference type="PROSITE" id="PS50850">
    <property type="entry name" value="MFS"/>
    <property type="match status" value="1"/>
</dbReference>
<gene>
    <name evidence="9" type="ORF">IW967_05610</name>
</gene>
<dbReference type="PANTHER" id="PTHR23513:SF6">
    <property type="entry name" value="MAJOR FACILITATOR SUPERFAMILY ASSOCIATED DOMAIN-CONTAINING PROTEIN"/>
    <property type="match status" value="1"/>
</dbReference>
<feature type="transmembrane region" description="Helical" evidence="7">
    <location>
        <begin position="157"/>
        <end position="180"/>
    </location>
</feature>
<feature type="transmembrane region" description="Helical" evidence="7">
    <location>
        <begin position="214"/>
        <end position="233"/>
    </location>
</feature>
<comment type="caution">
    <text evidence="9">The sequence shown here is derived from an EMBL/GenBank/DDBJ whole genome shotgun (WGS) entry which is preliminary data.</text>
</comment>
<dbReference type="Gene3D" id="1.20.1250.20">
    <property type="entry name" value="MFS general substrate transporter like domains"/>
    <property type="match status" value="1"/>
</dbReference>
<name>A0ABS0F250_9BACL</name>
<proteinExistence type="predicted"/>
<keyword evidence="2" id="KW-0813">Transport</keyword>
<evidence type="ECO:0000259" key="8">
    <source>
        <dbReference type="PROSITE" id="PS50850"/>
    </source>
</evidence>
<dbReference type="EMBL" id="JADPKZ010000035">
    <property type="protein sequence ID" value="MBF8377348.1"/>
    <property type="molecule type" value="Genomic_DNA"/>
</dbReference>
<evidence type="ECO:0000256" key="1">
    <source>
        <dbReference type="ARBA" id="ARBA00004651"/>
    </source>
</evidence>
<keyword evidence="4 7" id="KW-0812">Transmembrane</keyword>
<evidence type="ECO:0000256" key="3">
    <source>
        <dbReference type="ARBA" id="ARBA00022475"/>
    </source>
</evidence>
<keyword evidence="10" id="KW-1185">Reference proteome</keyword>
<feature type="transmembrane region" description="Helical" evidence="7">
    <location>
        <begin position="90"/>
        <end position="114"/>
    </location>
</feature>
<feature type="transmembrane region" description="Helical" evidence="7">
    <location>
        <begin position="245"/>
        <end position="264"/>
    </location>
</feature>
<reference evidence="9 10" key="1">
    <citation type="submission" date="2020-11" db="EMBL/GenBank/DDBJ databases">
        <title>Genomic insight of Alicyclobacillus mali FL 18 reveals a new arsenic-resistant strain, with potential in environmental biotechnology.</title>
        <authorList>
            <person name="Fiorentino G."/>
            <person name="Gallo G."/>
            <person name="Aulitto M."/>
        </authorList>
    </citation>
    <scope>NUCLEOTIDE SEQUENCE [LARGE SCALE GENOMIC DNA]</scope>
    <source>
        <strain evidence="9 10">FL 18</strain>
    </source>
</reference>
<comment type="subcellular location">
    <subcellularLocation>
        <location evidence="1">Cell membrane</location>
        <topology evidence="1">Multi-pass membrane protein</topology>
    </subcellularLocation>
</comment>
<dbReference type="InterPro" id="IPR020846">
    <property type="entry name" value="MFS_dom"/>
</dbReference>
<keyword evidence="3" id="KW-1003">Cell membrane</keyword>
<feature type="domain" description="Major facilitator superfamily (MFS) profile" evidence="8">
    <location>
        <begin position="210"/>
        <end position="402"/>
    </location>
</feature>
<feature type="transmembrane region" description="Helical" evidence="7">
    <location>
        <begin position="35"/>
        <end position="57"/>
    </location>
</feature>
<dbReference type="Pfam" id="PF07690">
    <property type="entry name" value="MFS_1"/>
    <property type="match status" value="1"/>
</dbReference>
<keyword evidence="6 7" id="KW-0472">Membrane</keyword>
<dbReference type="InterPro" id="IPR011701">
    <property type="entry name" value="MFS"/>
</dbReference>
<sequence>MRLLWVANWASKIGDVWFETALIWYWSLTLHRPHLLSLLGLMFTLPGLLSAVMGVFADRLRGKLLIVSSAWFQALLCVGLAAFVTNSAQVGLVLALMGFLEVFGVLRGSAINVVAGIITPEERAQFIGILHGVVSGIRLAGRLLAASSLLWLSIREIALLDGLSFVIAGALYLFLPLPWLEKRAGEQRRTVWAFFHDLAEGVHKVKRDGLSTRLLLIFFLSGPSMAVVSNDLAWRIGRNIHAPSWAYGLSIAMEMVGAMVAGMLGAKLFRRVAQRYGVSLVFLIDFVLLGLCVLAIGVFDSVWIPMLSMFVMGVLQAAQNVLAPSYVLASFPHEVIGRVASVFSTVEVGSQAVGSAVLAICASFLSVQWMFVTAGLLTLVSAPALFVRIKGGLVTSPTARNV</sequence>
<feature type="transmembrane region" description="Helical" evidence="7">
    <location>
        <begin position="276"/>
        <end position="296"/>
    </location>
</feature>
<dbReference type="SUPFAM" id="SSF103473">
    <property type="entry name" value="MFS general substrate transporter"/>
    <property type="match status" value="1"/>
</dbReference>
<organism evidence="9 10">
    <name type="scientific">Alicyclobacillus mali</name>
    <name type="common">ex Roth et al. 2021</name>
    <dbReference type="NCBI Taxonomy" id="1123961"/>
    <lineage>
        <taxon>Bacteria</taxon>
        <taxon>Bacillati</taxon>
        <taxon>Bacillota</taxon>
        <taxon>Bacilli</taxon>
        <taxon>Bacillales</taxon>
        <taxon>Alicyclobacillaceae</taxon>
        <taxon>Alicyclobacillus</taxon>
    </lineage>
</organism>
<feature type="transmembrane region" description="Helical" evidence="7">
    <location>
        <begin position="126"/>
        <end position="151"/>
    </location>
</feature>
<evidence type="ECO:0000313" key="10">
    <source>
        <dbReference type="Proteomes" id="UP000642910"/>
    </source>
</evidence>
<feature type="transmembrane region" description="Helical" evidence="7">
    <location>
        <begin position="366"/>
        <end position="387"/>
    </location>
</feature>
<evidence type="ECO:0000256" key="6">
    <source>
        <dbReference type="ARBA" id="ARBA00023136"/>
    </source>
</evidence>
<evidence type="ECO:0000256" key="2">
    <source>
        <dbReference type="ARBA" id="ARBA00022448"/>
    </source>
</evidence>
<evidence type="ECO:0000313" key="9">
    <source>
        <dbReference type="EMBL" id="MBF8377348.1"/>
    </source>
</evidence>
<evidence type="ECO:0000256" key="5">
    <source>
        <dbReference type="ARBA" id="ARBA00022989"/>
    </source>
</evidence>
<accession>A0ABS0F250</accession>
<dbReference type="Proteomes" id="UP000642910">
    <property type="component" value="Unassembled WGS sequence"/>
</dbReference>
<protein>
    <submittedName>
        <fullName evidence="9">MFS transporter</fullName>
    </submittedName>
</protein>
<evidence type="ECO:0000256" key="7">
    <source>
        <dbReference type="SAM" id="Phobius"/>
    </source>
</evidence>
<evidence type="ECO:0000256" key="4">
    <source>
        <dbReference type="ARBA" id="ARBA00022692"/>
    </source>
</evidence>
<dbReference type="InterPro" id="IPR036259">
    <property type="entry name" value="MFS_trans_sf"/>
</dbReference>
<keyword evidence="5 7" id="KW-1133">Transmembrane helix</keyword>